<evidence type="ECO:0000256" key="2">
    <source>
        <dbReference type="SAM" id="SignalP"/>
    </source>
</evidence>
<gene>
    <name evidence="4" type="ORF">P153DRAFT_324269</name>
</gene>
<name>A0A6A6A562_9PLEO</name>
<protein>
    <submittedName>
        <fullName evidence="4">Glycoside hydrolase family 131 protein</fullName>
    </submittedName>
</protein>
<dbReference type="Gene3D" id="2.60.120.1160">
    <property type="match status" value="1"/>
</dbReference>
<dbReference type="InterPro" id="IPR041524">
    <property type="entry name" value="GH131_N"/>
</dbReference>
<keyword evidence="5" id="KW-1185">Reference proteome</keyword>
<sequence length="404" mass="41447">MFGKVAILSALVSAVSAGTIVWDGRFNDMTSSADLEKWSFSNPVGAYQYYIHGSGAVDKYVNLDTSYKNPADTGSKQGVKITIDETAKWNGQTMLRTELIPQTTAAINKGKVYYHFSIKTSADNVPTSTNEHQIAFFESHFTELKYGGQGSSNTNLQWHVGGVSKWDVELVADEWHNVAYEIDFDAGSVTFWHSTGSSPLTKTAGPFTASTSSNGADWHLGVLRLPGSNDGTGAEDWFFSGVYVESGELTTSVNSSGGSGDAEEPAASSTAAAASSTAAAASSTVVAASSTVVATSSTAVAVASSTVAVVVETPVASSTAAVVETPVASSTAVTSSASIASVTPVASSTLVTSFIPAASSTASSTASPTASAGAGSDSGSDAVLPEKFTIKQFVAWLKLNQGAN</sequence>
<evidence type="ECO:0000313" key="5">
    <source>
        <dbReference type="Proteomes" id="UP000799771"/>
    </source>
</evidence>
<feature type="chain" id="PRO_5025488103" evidence="2">
    <location>
        <begin position="18"/>
        <end position="404"/>
    </location>
</feature>
<organism evidence="4 5">
    <name type="scientific">Dothidotthia symphoricarpi CBS 119687</name>
    <dbReference type="NCBI Taxonomy" id="1392245"/>
    <lineage>
        <taxon>Eukaryota</taxon>
        <taxon>Fungi</taxon>
        <taxon>Dikarya</taxon>
        <taxon>Ascomycota</taxon>
        <taxon>Pezizomycotina</taxon>
        <taxon>Dothideomycetes</taxon>
        <taxon>Pleosporomycetidae</taxon>
        <taxon>Pleosporales</taxon>
        <taxon>Dothidotthiaceae</taxon>
        <taxon>Dothidotthia</taxon>
    </lineage>
</organism>
<feature type="domain" description="Glycoside hydrolase 131 catalytic N-terminal" evidence="3">
    <location>
        <begin position="20"/>
        <end position="248"/>
    </location>
</feature>
<feature type="signal peptide" evidence="2">
    <location>
        <begin position="1"/>
        <end position="17"/>
    </location>
</feature>
<dbReference type="AlphaFoldDB" id="A0A6A6A562"/>
<dbReference type="RefSeq" id="XP_033520300.1">
    <property type="nucleotide sequence ID" value="XM_033665236.1"/>
</dbReference>
<dbReference type="Pfam" id="PF18271">
    <property type="entry name" value="GH131_N"/>
    <property type="match status" value="1"/>
</dbReference>
<dbReference type="GO" id="GO:0016787">
    <property type="term" value="F:hydrolase activity"/>
    <property type="evidence" value="ECO:0007669"/>
    <property type="project" value="UniProtKB-KW"/>
</dbReference>
<evidence type="ECO:0000256" key="1">
    <source>
        <dbReference type="SAM" id="MobiDB-lite"/>
    </source>
</evidence>
<evidence type="ECO:0000259" key="3">
    <source>
        <dbReference type="Pfam" id="PF18271"/>
    </source>
</evidence>
<keyword evidence="2" id="KW-0732">Signal</keyword>
<reference evidence="4" key="1">
    <citation type="journal article" date="2020" name="Stud. Mycol.">
        <title>101 Dothideomycetes genomes: a test case for predicting lifestyles and emergence of pathogens.</title>
        <authorList>
            <person name="Haridas S."/>
            <person name="Albert R."/>
            <person name="Binder M."/>
            <person name="Bloem J."/>
            <person name="Labutti K."/>
            <person name="Salamov A."/>
            <person name="Andreopoulos B."/>
            <person name="Baker S."/>
            <person name="Barry K."/>
            <person name="Bills G."/>
            <person name="Bluhm B."/>
            <person name="Cannon C."/>
            <person name="Castanera R."/>
            <person name="Culley D."/>
            <person name="Daum C."/>
            <person name="Ezra D."/>
            <person name="Gonzalez J."/>
            <person name="Henrissat B."/>
            <person name="Kuo A."/>
            <person name="Liang C."/>
            <person name="Lipzen A."/>
            <person name="Lutzoni F."/>
            <person name="Magnuson J."/>
            <person name="Mondo S."/>
            <person name="Nolan M."/>
            <person name="Ohm R."/>
            <person name="Pangilinan J."/>
            <person name="Park H.-J."/>
            <person name="Ramirez L."/>
            <person name="Alfaro M."/>
            <person name="Sun H."/>
            <person name="Tritt A."/>
            <person name="Yoshinaga Y."/>
            <person name="Zwiers L.-H."/>
            <person name="Turgeon B."/>
            <person name="Goodwin S."/>
            <person name="Spatafora J."/>
            <person name="Crous P."/>
            <person name="Grigoriev I."/>
        </authorList>
    </citation>
    <scope>NUCLEOTIDE SEQUENCE</scope>
    <source>
        <strain evidence="4">CBS 119687</strain>
    </source>
</reference>
<proteinExistence type="predicted"/>
<dbReference type="GeneID" id="54405668"/>
<dbReference type="OrthoDB" id="120072at2759"/>
<dbReference type="Proteomes" id="UP000799771">
    <property type="component" value="Unassembled WGS sequence"/>
</dbReference>
<dbReference type="PANTHER" id="PTHR34612">
    <property type="entry name" value="GH131_N DOMAIN-CONTAINING PROTEIN"/>
    <property type="match status" value="1"/>
</dbReference>
<dbReference type="EMBL" id="ML977515">
    <property type="protein sequence ID" value="KAF2125908.1"/>
    <property type="molecule type" value="Genomic_DNA"/>
</dbReference>
<evidence type="ECO:0000313" key="4">
    <source>
        <dbReference type="EMBL" id="KAF2125908.1"/>
    </source>
</evidence>
<keyword evidence="4" id="KW-0378">Hydrolase</keyword>
<feature type="region of interest" description="Disordered" evidence="1">
    <location>
        <begin position="361"/>
        <end position="380"/>
    </location>
</feature>
<dbReference type="PANTHER" id="PTHR34612:SF6">
    <property type="entry name" value="GLYCOSIDE HYDROLASE 131 CATALYTIC N-TERMINAL DOMAIN-CONTAINING PROTEIN"/>
    <property type="match status" value="1"/>
</dbReference>
<accession>A0A6A6A562</accession>